<dbReference type="RefSeq" id="WP_377354217.1">
    <property type="nucleotide sequence ID" value="NZ_JBHTLQ010000040.1"/>
</dbReference>
<dbReference type="PIRSF" id="PIRSF000124">
    <property type="entry name" value="UDPglc_GDPman_dh"/>
    <property type="match status" value="1"/>
</dbReference>
<dbReference type="InterPro" id="IPR001732">
    <property type="entry name" value="UDP-Glc/GDP-Man_DH_N"/>
</dbReference>
<comment type="caution">
    <text evidence="9">The sequence shown here is derived from an EMBL/GenBank/DDBJ whole genome shotgun (WGS) entry which is preliminary data.</text>
</comment>
<dbReference type="InterPro" id="IPR014026">
    <property type="entry name" value="UDP-Glc/GDP-Man_DH_dimer"/>
</dbReference>
<dbReference type="PIRSF" id="PIRSF500134">
    <property type="entry name" value="UDPglc_DH_bac"/>
    <property type="match status" value="1"/>
</dbReference>
<gene>
    <name evidence="9" type="ORF">ACFQ27_15475</name>
</gene>
<evidence type="ECO:0000256" key="7">
    <source>
        <dbReference type="PIRNR" id="PIRNR000124"/>
    </source>
</evidence>
<dbReference type="EMBL" id="JBHTLQ010000040">
    <property type="protein sequence ID" value="MFD1191990.1"/>
    <property type="molecule type" value="Genomic_DNA"/>
</dbReference>
<dbReference type="SUPFAM" id="SSF48179">
    <property type="entry name" value="6-phosphogluconate dehydrogenase C-terminal domain-like"/>
    <property type="match status" value="1"/>
</dbReference>
<dbReference type="InterPro" id="IPR028357">
    <property type="entry name" value="UDPglc_DH_bac"/>
</dbReference>
<evidence type="ECO:0000256" key="4">
    <source>
        <dbReference type="ARBA" id="ARBA00023002"/>
    </source>
</evidence>
<dbReference type="Gene3D" id="1.20.5.170">
    <property type="match status" value="1"/>
</dbReference>
<dbReference type="SUPFAM" id="SSF52413">
    <property type="entry name" value="UDP-glucose/GDP-mannose dehydrogenase C-terminal domain"/>
    <property type="match status" value="1"/>
</dbReference>
<dbReference type="InterPro" id="IPR017476">
    <property type="entry name" value="UDP-Glc/GDP-Man"/>
</dbReference>
<dbReference type="NCBIfam" id="TIGR03026">
    <property type="entry name" value="NDP-sugDHase"/>
    <property type="match status" value="1"/>
</dbReference>
<keyword evidence="5 7" id="KW-0520">NAD</keyword>
<evidence type="ECO:0000313" key="9">
    <source>
        <dbReference type="EMBL" id="MFD1191990.1"/>
    </source>
</evidence>
<dbReference type="InterPro" id="IPR036220">
    <property type="entry name" value="UDP-Glc/GDP-Man_DH_C_sf"/>
</dbReference>
<name>A0ABW3T8K0_9CAUL</name>
<evidence type="ECO:0000259" key="8">
    <source>
        <dbReference type="SMART" id="SM00984"/>
    </source>
</evidence>
<sequence length="437" mass="47282">MRVSVFGIGYVGAVSAACLARDGHHVVAVDVNPVKIDAIQQGRSPIVEHGLEDLISRHFQLGNLTATSDIERAIHETELSLICVGTPSNSNGSLDVTHLMRVSEQIGSVIASKNGRHTVIFRSTMLPGTMTGAVVPALERHSGKTAGTDFGVGYYPEFLREGSAILDYDNPGATVFGALDAQTLSSMKMLQPALPITPSEVDLDMAETIKYFNNAWHALKISFANEVGNICSALNVDGHKAMEILCADTRLNISSAYLKPGFAFGGSCLPKDLRALRFRARELEVDTPLLDGIYHANTVQMERAFKIVTESENRKIGIIGLSFKPDTDDLRESPQVILAERLLGKGYSITIFDPNIRLSKLTGANLDYVNHHLPHIAGMLRESLDEVLASSDTVILAHRQLGEAVLTSEGASGKHIIDLVRVNLGLRSGGSYQGLCW</sequence>
<dbReference type="Pfam" id="PF03720">
    <property type="entry name" value="UDPG_MGDP_dh_C"/>
    <property type="match status" value="1"/>
</dbReference>
<dbReference type="SUPFAM" id="SSF51735">
    <property type="entry name" value="NAD(P)-binding Rossmann-fold domains"/>
    <property type="match status" value="1"/>
</dbReference>
<dbReference type="InterPro" id="IPR036291">
    <property type="entry name" value="NAD(P)-bd_dom_sf"/>
</dbReference>
<dbReference type="Gene3D" id="3.40.50.720">
    <property type="entry name" value="NAD(P)-binding Rossmann-like Domain"/>
    <property type="match status" value="2"/>
</dbReference>
<dbReference type="PANTHER" id="PTHR43750:SF1">
    <property type="entry name" value="GDP-MANNOSE 6-DEHYDROGENASE"/>
    <property type="match status" value="1"/>
</dbReference>
<dbReference type="EC" id="1.1.1.22" evidence="3 7"/>
<accession>A0ABW3T8K0</accession>
<comment type="pathway">
    <text evidence="1">Nucleotide-sugar biosynthesis; UDP-alpha-D-glucuronate biosynthesis; UDP-alpha-D-glucuronate from UDP-alpha-D-glucose: step 1/1.</text>
</comment>
<evidence type="ECO:0000256" key="1">
    <source>
        <dbReference type="ARBA" id="ARBA00004701"/>
    </source>
</evidence>
<keyword evidence="10" id="KW-1185">Reference proteome</keyword>
<feature type="domain" description="UDP-glucose/GDP-mannose dehydrogenase C-terminal" evidence="8">
    <location>
        <begin position="317"/>
        <end position="424"/>
    </location>
</feature>
<evidence type="ECO:0000256" key="5">
    <source>
        <dbReference type="ARBA" id="ARBA00023027"/>
    </source>
</evidence>
<dbReference type="Pfam" id="PF03721">
    <property type="entry name" value="UDPG_MGDP_dh_N"/>
    <property type="match status" value="1"/>
</dbReference>
<protein>
    <recommendedName>
        <fullName evidence="3 7">UDP-glucose 6-dehydrogenase</fullName>
        <ecNumber evidence="3 7">1.1.1.22</ecNumber>
    </recommendedName>
</protein>
<comment type="catalytic activity">
    <reaction evidence="6 7">
        <text>UDP-alpha-D-glucose + 2 NAD(+) + H2O = UDP-alpha-D-glucuronate + 2 NADH + 3 H(+)</text>
        <dbReference type="Rhea" id="RHEA:23596"/>
        <dbReference type="ChEBI" id="CHEBI:15377"/>
        <dbReference type="ChEBI" id="CHEBI:15378"/>
        <dbReference type="ChEBI" id="CHEBI:57540"/>
        <dbReference type="ChEBI" id="CHEBI:57945"/>
        <dbReference type="ChEBI" id="CHEBI:58052"/>
        <dbReference type="ChEBI" id="CHEBI:58885"/>
        <dbReference type="EC" id="1.1.1.22"/>
    </reaction>
</comment>
<evidence type="ECO:0000256" key="6">
    <source>
        <dbReference type="ARBA" id="ARBA00047473"/>
    </source>
</evidence>
<dbReference type="InterPro" id="IPR008927">
    <property type="entry name" value="6-PGluconate_DH-like_C_sf"/>
</dbReference>
<dbReference type="PANTHER" id="PTHR43750">
    <property type="entry name" value="UDP-GLUCOSE 6-DEHYDROGENASE TUAD"/>
    <property type="match status" value="1"/>
</dbReference>
<dbReference type="Proteomes" id="UP001597216">
    <property type="component" value="Unassembled WGS sequence"/>
</dbReference>
<dbReference type="Pfam" id="PF00984">
    <property type="entry name" value="UDPG_MGDP_dh"/>
    <property type="match status" value="1"/>
</dbReference>
<proteinExistence type="inferred from homology"/>
<keyword evidence="4 7" id="KW-0560">Oxidoreductase</keyword>
<reference evidence="10" key="1">
    <citation type="journal article" date="2019" name="Int. J. Syst. Evol. Microbiol.">
        <title>The Global Catalogue of Microorganisms (GCM) 10K type strain sequencing project: providing services to taxonomists for standard genome sequencing and annotation.</title>
        <authorList>
            <consortium name="The Broad Institute Genomics Platform"/>
            <consortium name="The Broad Institute Genome Sequencing Center for Infectious Disease"/>
            <person name="Wu L."/>
            <person name="Ma J."/>
        </authorList>
    </citation>
    <scope>NUCLEOTIDE SEQUENCE [LARGE SCALE GENOMIC DNA]</scope>
    <source>
        <strain evidence="10">CCUG 55074</strain>
    </source>
</reference>
<evidence type="ECO:0000256" key="3">
    <source>
        <dbReference type="ARBA" id="ARBA00012954"/>
    </source>
</evidence>
<dbReference type="PROSITE" id="PS51257">
    <property type="entry name" value="PROKAR_LIPOPROTEIN"/>
    <property type="match status" value="1"/>
</dbReference>
<comment type="similarity">
    <text evidence="2 7">Belongs to the UDP-glucose/GDP-mannose dehydrogenase family.</text>
</comment>
<dbReference type="InterPro" id="IPR014027">
    <property type="entry name" value="UDP-Glc/GDP-Man_DH_C"/>
</dbReference>
<dbReference type="SMART" id="SM00984">
    <property type="entry name" value="UDPG_MGDP_dh_C"/>
    <property type="match status" value="1"/>
</dbReference>
<evidence type="ECO:0000313" key="10">
    <source>
        <dbReference type="Proteomes" id="UP001597216"/>
    </source>
</evidence>
<organism evidence="9 10">
    <name type="scientific">Phenylobacterium conjunctum</name>
    <dbReference type="NCBI Taxonomy" id="1298959"/>
    <lineage>
        <taxon>Bacteria</taxon>
        <taxon>Pseudomonadati</taxon>
        <taxon>Pseudomonadota</taxon>
        <taxon>Alphaproteobacteria</taxon>
        <taxon>Caulobacterales</taxon>
        <taxon>Caulobacteraceae</taxon>
        <taxon>Phenylobacterium</taxon>
    </lineage>
</organism>
<evidence type="ECO:0000256" key="2">
    <source>
        <dbReference type="ARBA" id="ARBA00006601"/>
    </source>
</evidence>